<dbReference type="VEuPathDB" id="VectorBase:AATE017043"/>
<reference evidence="1" key="1">
    <citation type="submission" date="2022-08" db="UniProtKB">
        <authorList>
            <consortium name="EnsemblMetazoa"/>
        </authorList>
    </citation>
    <scope>IDENTIFICATION</scope>
    <source>
        <strain evidence="1">EBRO</strain>
    </source>
</reference>
<protein>
    <submittedName>
        <fullName evidence="1">Uncharacterized protein</fullName>
    </submittedName>
</protein>
<name>A0A182JFD6_ANOAO</name>
<sequence>MSDLNGFRRMLLFSMSAFFVSTHCFHAFTPNVYLRHMLASGFSTGSGARTGSGEGSLICSRLMRFVAVGVSCWVLLFAAASLSSFFFSPATISAIMSSSASYGSDGILSWIFLISFIMPAAELRVVGTNTGTGMGSGIGTGTGVGMEYMNIGTGT</sequence>
<dbReference type="EnsemblMetazoa" id="AATE017043-RA">
    <property type="protein sequence ID" value="AATE017043-PA.1"/>
    <property type="gene ID" value="AATE017043"/>
</dbReference>
<evidence type="ECO:0000313" key="1">
    <source>
        <dbReference type="EnsemblMetazoa" id="AATE017043-PA.1"/>
    </source>
</evidence>
<proteinExistence type="predicted"/>
<organism evidence="1">
    <name type="scientific">Anopheles atroparvus</name>
    <name type="common">European mosquito</name>
    <dbReference type="NCBI Taxonomy" id="41427"/>
    <lineage>
        <taxon>Eukaryota</taxon>
        <taxon>Metazoa</taxon>
        <taxon>Ecdysozoa</taxon>
        <taxon>Arthropoda</taxon>
        <taxon>Hexapoda</taxon>
        <taxon>Insecta</taxon>
        <taxon>Pterygota</taxon>
        <taxon>Neoptera</taxon>
        <taxon>Endopterygota</taxon>
        <taxon>Diptera</taxon>
        <taxon>Nematocera</taxon>
        <taxon>Culicoidea</taxon>
        <taxon>Culicidae</taxon>
        <taxon>Anophelinae</taxon>
        <taxon>Anopheles</taxon>
    </lineage>
</organism>
<dbReference type="AlphaFoldDB" id="A0A182JFD6"/>
<accession>A0A182JFD6</accession>